<evidence type="ECO:0000256" key="2">
    <source>
        <dbReference type="ARBA" id="ARBA00022801"/>
    </source>
</evidence>
<evidence type="ECO:0000259" key="4">
    <source>
        <dbReference type="Pfam" id="PF02230"/>
    </source>
</evidence>
<dbReference type="PANTHER" id="PTHR10655">
    <property type="entry name" value="LYSOPHOSPHOLIPASE-RELATED"/>
    <property type="match status" value="1"/>
</dbReference>
<evidence type="ECO:0000313" key="6">
    <source>
        <dbReference type="Proteomes" id="UP000051335"/>
    </source>
</evidence>
<dbReference type="Pfam" id="PF02230">
    <property type="entry name" value="Abhydrolase_2"/>
    <property type="match status" value="1"/>
</dbReference>
<keyword evidence="2" id="KW-0378">Hydrolase</keyword>
<accession>A0A0P9Q713</accession>
<dbReference type="Gene3D" id="3.40.50.1820">
    <property type="entry name" value="alpha/beta hydrolase"/>
    <property type="match status" value="1"/>
</dbReference>
<dbReference type="SUPFAM" id="SSF53474">
    <property type="entry name" value="alpha/beta-Hydrolases"/>
    <property type="match status" value="1"/>
</dbReference>
<feature type="chain" id="PRO_5006165966" evidence="3">
    <location>
        <begin position="42"/>
        <end position="263"/>
    </location>
</feature>
<proteinExistence type="inferred from homology"/>
<organism evidence="5 6">
    <name type="scientific">Pseudomonas syringae pv. coryli</name>
    <dbReference type="NCBI Taxonomy" id="317659"/>
    <lineage>
        <taxon>Bacteria</taxon>
        <taxon>Pseudomonadati</taxon>
        <taxon>Pseudomonadota</taxon>
        <taxon>Gammaproteobacteria</taxon>
        <taxon>Pseudomonadales</taxon>
        <taxon>Pseudomonadaceae</taxon>
        <taxon>Pseudomonas</taxon>
    </lineage>
</organism>
<dbReference type="PANTHER" id="PTHR10655:SF17">
    <property type="entry name" value="LYSOPHOSPHOLIPASE-LIKE PROTEIN 1"/>
    <property type="match status" value="1"/>
</dbReference>
<keyword evidence="3" id="KW-0732">Signal</keyword>
<feature type="domain" description="Phospholipase/carboxylesterase/thioesterase" evidence="4">
    <location>
        <begin position="59"/>
        <end position="259"/>
    </location>
</feature>
<reference evidence="5 6" key="1">
    <citation type="submission" date="2015-09" db="EMBL/GenBank/DDBJ databases">
        <title>Genome announcement of multiple Pseudomonas syringae strains.</title>
        <authorList>
            <person name="Thakur S."/>
            <person name="Wang P.W."/>
            <person name="Gong Y."/>
            <person name="Weir B.S."/>
            <person name="Guttman D.S."/>
        </authorList>
    </citation>
    <scope>NUCLEOTIDE SEQUENCE [LARGE SCALE GENOMIC DNA]</scope>
    <source>
        <strain evidence="5 6">ICMP17001</strain>
    </source>
</reference>
<keyword evidence="6" id="KW-1185">Reference proteome</keyword>
<dbReference type="InterPro" id="IPR050565">
    <property type="entry name" value="LYPA1-2/EST-like"/>
</dbReference>
<dbReference type="InterPro" id="IPR003140">
    <property type="entry name" value="PLipase/COase/thioEstase"/>
</dbReference>
<protein>
    <submittedName>
        <fullName evidence="5">Phospholipase/Carboxylesterase</fullName>
    </submittedName>
</protein>
<dbReference type="EMBL" id="LJQC01000114">
    <property type="protein sequence ID" value="KPX09515.1"/>
    <property type="molecule type" value="Genomic_DNA"/>
</dbReference>
<comment type="similarity">
    <text evidence="1">Belongs to the AB hydrolase superfamily. AB hydrolase 2 family.</text>
</comment>
<dbReference type="AlphaFoldDB" id="A0A0P9Q713"/>
<feature type="signal peptide" evidence="3">
    <location>
        <begin position="1"/>
        <end position="41"/>
    </location>
</feature>
<dbReference type="PATRIC" id="fig|317659.3.peg.2668"/>
<evidence type="ECO:0000256" key="1">
    <source>
        <dbReference type="ARBA" id="ARBA00006499"/>
    </source>
</evidence>
<comment type="caution">
    <text evidence="5">The sequence shown here is derived from an EMBL/GenBank/DDBJ whole genome shotgun (WGS) entry which is preliminary data.</text>
</comment>
<evidence type="ECO:0000256" key="3">
    <source>
        <dbReference type="SAM" id="SignalP"/>
    </source>
</evidence>
<evidence type="ECO:0000313" key="5">
    <source>
        <dbReference type="EMBL" id="KPX09515.1"/>
    </source>
</evidence>
<name>A0A0P9Q713_9PSED</name>
<dbReference type="Proteomes" id="UP000051335">
    <property type="component" value="Unassembled WGS sequence"/>
</dbReference>
<sequence length="263" mass="28777">MLVSATTPTHDAARWQRQTEVMNMLKFFAALLFAFTAMAQAQDTLHTDLPLDYLAQTNVDKPDQPLVIFIHGYGSNAADLFGLKEELPADYNYVSVQAPMELRADSYKWFTQKPGVADYDGVTDDLKSSGTRLAAFIGKATEKFHTQPGKVFLIGFSQGAMMSYEVALRQPKLVGGFAALSGRLLPVVKSEVKASDDLKALSVFIGHGTQDRQVAYASAPQAEATLKSLGLTPQLHAYEGMGHSINEAEVMDLAAWLKQSNRQ</sequence>
<dbReference type="InterPro" id="IPR029058">
    <property type="entry name" value="AB_hydrolase_fold"/>
</dbReference>
<gene>
    <name evidence="5" type="ORF">ALO75_100435</name>
</gene>
<dbReference type="GO" id="GO:0016787">
    <property type="term" value="F:hydrolase activity"/>
    <property type="evidence" value="ECO:0007669"/>
    <property type="project" value="UniProtKB-KW"/>
</dbReference>